<dbReference type="GO" id="GO:0003723">
    <property type="term" value="F:RNA binding"/>
    <property type="evidence" value="ECO:0007669"/>
    <property type="project" value="UniProtKB-KW"/>
</dbReference>
<dbReference type="InterPro" id="IPR012677">
    <property type="entry name" value="Nucleotide-bd_a/b_plait_sf"/>
</dbReference>
<dbReference type="SUPFAM" id="SSF55174">
    <property type="entry name" value="Alpha-L RNA-binding motif"/>
    <property type="match status" value="1"/>
</dbReference>
<dbReference type="OrthoDB" id="9812787at2"/>
<dbReference type="Gene3D" id="3.30.70.330">
    <property type="match status" value="1"/>
</dbReference>
<keyword evidence="4" id="KW-1185">Reference proteome</keyword>
<proteinExistence type="predicted"/>
<dbReference type="InterPro" id="IPR036986">
    <property type="entry name" value="S4_RNA-bd_sf"/>
</dbReference>
<dbReference type="PANTHER" id="PTHR13633">
    <property type="entry name" value="MITOCHONDRIAL TRANSCRIPTION RESCUE FACTOR 1"/>
    <property type="match status" value="1"/>
</dbReference>
<dbReference type="SMART" id="SM00363">
    <property type="entry name" value="S4"/>
    <property type="match status" value="1"/>
</dbReference>
<reference evidence="4" key="1">
    <citation type="journal article" date="2015" name="Genome Announc.">
        <title>Whole-Genome Sequences of 80 Environmental and Clinical Isolates of Burkholderia pseudomallei.</title>
        <authorList>
            <person name="Johnson S.L."/>
            <person name="Baker A.L."/>
            <person name="Chain P.S."/>
            <person name="Currie B.J."/>
            <person name="Daligault H.E."/>
            <person name="Davenport K.W."/>
            <person name="Davis C.B."/>
            <person name="Inglis T.J."/>
            <person name="Kaestli M."/>
            <person name="Koren S."/>
            <person name="Mayo M."/>
            <person name="Merritt A.J."/>
            <person name="Price E.P."/>
            <person name="Sarovich D.S."/>
            <person name="Warner J."/>
            <person name="Rosovitz M.J."/>
        </authorList>
    </citation>
    <scope>NUCLEOTIDE SEQUENCE [LARGE SCALE GENOMIC DNA]</scope>
    <source>
        <strain evidence="4">DSM 2030</strain>
    </source>
</reference>
<protein>
    <submittedName>
        <fullName evidence="3">RNA-binding S4 domain-containing protein</fullName>
    </submittedName>
</protein>
<dbReference type="InterPro" id="IPR040591">
    <property type="entry name" value="RqcP2_RBD"/>
</dbReference>
<dbReference type="Proteomes" id="UP000029669">
    <property type="component" value="Chromosome"/>
</dbReference>
<evidence type="ECO:0000313" key="3">
    <source>
        <dbReference type="EMBL" id="AIS52662.1"/>
    </source>
</evidence>
<dbReference type="Gene3D" id="3.10.290.10">
    <property type="entry name" value="RNA-binding S4 domain"/>
    <property type="match status" value="1"/>
</dbReference>
<evidence type="ECO:0000259" key="2">
    <source>
        <dbReference type="SMART" id="SM00363"/>
    </source>
</evidence>
<dbReference type="Gene3D" id="3.30.1370.160">
    <property type="match status" value="1"/>
</dbReference>
<name>A0A097AS79_THEKI</name>
<dbReference type="eggNOG" id="COG2302">
    <property type="taxonomic scope" value="Bacteria"/>
</dbReference>
<evidence type="ECO:0000313" key="4">
    <source>
        <dbReference type="Proteomes" id="UP000029669"/>
    </source>
</evidence>
<dbReference type="PROSITE" id="PS50889">
    <property type="entry name" value="S4"/>
    <property type="match status" value="1"/>
</dbReference>
<dbReference type="KEGG" id="tki:TKV_c14960"/>
<keyword evidence="1" id="KW-0694">RNA-binding</keyword>
<dbReference type="Pfam" id="PF01479">
    <property type="entry name" value="S4"/>
    <property type="match status" value="1"/>
</dbReference>
<dbReference type="Pfam" id="PF17774">
    <property type="entry name" value="YlmH_RBD"/>
    <property type="match status" value="1"/>
</dbReference>
<dbReference type="AlphaFoldDB" id="A0A097AS79"/>
<dbReference type="RefSeq" id="WP_049685381.1">
    <property type="nucleotide sequence ID" value="NZ_CP009170.1"/>
</dbReference>
<sequence>MMDKGFDIARFKDIVKSVLKNKQVRYTDFLSLSEQKLFEKATLKEQYQGIQYYFEGGYPSAERKIAIIYPDFLKPEETPICAIRAVGNLSKLSHRDVLGSLLGLGIKRQKIGDIIVKEDKCDVLLHRDVQAYVLMSLLKIGKEKVNVTSIELKDVMEPEIKCKDVFSTVASLRVDSVVAVGFGISRTKASEFIKSGMAQINWEYIEDPSSEVKEGDVVSLRGFGRIKLEEVKGVTKKGRFSVHILRFM</sequence>
<feature type="domain" description="RNA-binding S4" evidence="2">
    <location>
        <begin position="172"/>
        <end position="236"/>
    </location>
</feature>
<dbReference type="EMBL" id="CP009170">
    <property type="protein sequence ID" value="AIS52662.1"/>
    <property type="molecule type" value="Genomic_DNA"/>
</dbReference>
<evidence type="ECO:0000256" key="1">
    <source>
        <dbReference type="PROSITE-ProRule" id="PRU00182"/>
    </source>
</evidence>
<organism evidence="3 4">
    <name type="scientific">Thermoanaerobacter kivui</name>
    <name type="common">Acetogenium kivui</name>
    <dbReference type="NCBI Taxonomy" id="2325"/>
    <lineage>
        <taxon>Bacteria</taxon>
        <taxon>Bacillati</taxon>
        <taxon>Bacillota</taxon>
        <taxon>Clostridia</taxon>
        <taxon>Thermoanaerobacterales</taxon>
        <taxon>Thermoanaerobacteraceae</taxon>
        <taxon>Thermoanaerobacter</taxon>
    </lineage>
</organism>
<dbReference type="PANTHER" id="PTHR13633:SF3">
    <property type="entry name" value="MITOCHONDRIAL TRANSCRIPTION RESCUE FACTOR 1"/>
    <property type="match status" value="1"/>
</dbReference>
<gene>
    <name evidence="3" type="ORF">TKV_c14960</name>
</gene>
<dbReference type="InterPro" id="IPR002942">
    <property type="entry name" value="S4_RNA-bd"/>
</dbReference>
<dbReference type="STRING" id="2325.TKV_c14960"/>
<accession>A0A097AS79</accession>
<dbReference type="HOGENOM" id="CLU_075687_2_0_9"/>
<dbReference type="CDD" id="cd00165">
    <property type="entry name" value="S4"/>
    <property type="match status" value="1"/>
</dbReference>